<dbReference type="EMBL" id="JAWDGP010000422">
    <property type="protein sequence ID" value="KAK3800654.1"/>
    <property type="molecule type" value="Genomic_DNA"/>
</dbReference>
<reference evidence="1" key="1">
    <citation type="journal article" date="2023" name="G3 (Bethesda)">
        <title>A reference genome for the long-term kleptoplast-retaining sea slug Elysia crispata morphotype clarki.</title>
        <authorList>
            <person name="Eastman K.E."/>
            <person name="Pendleton A.L."/>
            <person name="Shaikh M.A."/>
            <person name="Suttiyut T."/>
            <person name="Ogas R."/>
            <person name="Tomko P."/>
            <person name="Gavelis G."/>
            <person name="Widhalm J.R."/>
            <person name="Wisecaver J.H."/>
        </authorList>
    </citation>
    <scope>NUCLEOTIDE SEQUENCE</scope>
    <source>
        <strain evidence="1">ECLA1</strain>
    </source>
</reference>
<gene>
    <name evidence="1" type="ORF">RRG08_003061</name>
</gene>
<organism evidence="1 2">
    <name type="scientific">Elysia crispata</name>
    <name type="common">lettuce slug</name>
    <dbReference type="NCBI Taxonomy" id="231223"/>
    <lineage>
        <taxon>Eukaryota</taxon>
        <taxon>Metazoa</taxon>
        <taxon>Spiralia</taxon>
        <taxon>Lophotrochozoa</taxon>
        <taxon>Mollusca</taxon>
        <taxon>Gastropoda</taxon>
        <taxon>Heterobranchia</taxon>
        <taxon>Euthyneura</taxon>
        <taxon>Panpulmonata</taxon>
        <taxon>Sacoglossa</taxon>
        <taxon>Placobranchoidea</taxon>
        <taxon>Plakobranchidae</taxon>
        <taxon>Elysia</taxon>
    </lineage>
</organism>
<name>A0AAE1EAP6_9GAST</name>
<evidence type="ECO:0000313" key="1">
    <source>
        <dbReference type="EMBL" id="KAK3800654.1"/>
    </source>
</evidence>
<accession>A0AAE1EAP6</accession>
<proteinExistence type="predicted"/>
<keyword evidence="2" id="KW-1185">Reference proteome</keyword>
<dbReference type="Proteomes" id="UP001283361">
    <property type="component" value="Unassembled WGS sequence"/>
</dbReference>
<evidence type="ECO:0000313" key="2">
    <source>
        <dbReference type="Proteomes" id="UP001283361"/>
    </source>
</evidence>
<comment type="caution">
    <text evidence="1">The sequence shown here is derived from an EMBL/GenBank/DDBJ whole genome shotgun (WGS) entry which is preliminary data.</text>
</comment>
<dbReference type="AlphaFoldDB" id="A0AAE1EAP6"/>
<protein>
    <submittedName>
        <fullName evidence="1">Uncharacterized protein</fullName>
    </submittedName>
</protein>
<sequence length="163" mass="18729">MAALLIRDGLSTFVTSCEQACKKQSKIVNLRFKSARCHAIISGRQTMVRFLFKYCRKLFAECVPMKKSALSPEIWVYLGQRYGEKLPRSKSTTQLTLQPTSAKHKFLIKLKSRSWQFTLIDAQKCSSGLKQRQPDNLHMTWQSRMEKVTQLLGLKRSKQAKSG</sequence>